<dbReference type="InterPro" id="IPR051057">
    <property type="entry name" value="PI-PLC_domain"/>
</dbReference>
<feature type="chain" id="PRO_5003068196" description="Phosphatidylinositol-specific phospholipase C X domain-containing protein" evidence="1">
    <location>
        <begin position="18"/>
        <end position="389"/>
    </location>
</feature>
<evidence type="ECO:0000256" key="1">
    <source>
        <dbReference type="SAM" id="SignalP"/>
    </source>
</evidence>
<dbReference type="AlphaFoldDB" id="D5AAN6"/>
<dbReference type="Gene3D" id="3.20.20.190">
    <property type="entry name" value="Phosphatidylinositol (PI) phosphodiesterase"/>
    <property type="match status" value="1"/>
</dbReference>
<dbReference type="InterPro" id="IPR017946">
    <property type="entry name" value="PLC-like_Pdiesterase_TIM-brl"/>
</dbReference>
<dbReference type="GO" id="GO:0008081">
    <property type="term" value="F:phosphoric diester hydrolase activity"/>
    <property type="evidence" value="ECO:0007669"/>
    <property type="project" value="InterPro"/>
</dbReference>
<protein>
    <recommendedName>
        <fullName evidence="3">Phosphatidylinositol-specific phospholipase C X domain-containing protein</fullName>
    </recommendedName>
</protein>
<name>D5AAN6_PICSI</name>
<keyword evidence="1" id="KW-0732">Signal</keyword>
<dbReference type="CDD" id="cd08588">
    <property type="entry name" value="PI-PLCc_At5g67130_like"/>
    <property type="match status" value="1"/>
</dbReference>
<sequence>MVPILLVSFALFITARACSNGGCQLLDSCYTEGDCGSGLYCSTCQAVGQNQPVCVRGQATIVTSIVNGLPFNKYTWLTTHNAFSIIGEQSYTGTARVTFYNQEDSVTNQLNNGVRGLMLDMYDFMGDVWLCHSLQGQCYNFTAFEPAINTLREVEAFLSLNPTEIVTIFIEDYVHAIKGLTKVFTDAGLSKYWFPVSKMPMNGEDWPTVTEMVANNQRLVVFTSMPSKEATEGIAYQWRYITENEPGDGGIKPGSCSNRKESVPLNSKAAILFLMNYFPTIPDQSGTCKDHSTSLIQMLNVCYHGAGKAPNFIAVNFYMRSDGGGVFDAVDRVNGRSLCGCNTVAACQVLNSFNEEANTYWFCKFSLGLNAILSVFSALLYSRGISSSA</sequence>
<dbReference type="SUPFAM" id="SSF51695">
    <property type="entry name" value="PLC-like phosphodiesterases"/>
    <property type="match status" value="1"/>
</dbReference>
<reference evidence="2" key="1">
    <citation type="submission" date="2010-04" db="EMBL/GenBank/DDBJ databases">
        <authorList>
            <person name="Reid K.E."/>
            <person name="Liao N."/>
            <person name="Chan S."/>
            <person name="Docking R."/>
            <person name="Taylor G."/>
            <person name="Moore R."/>
            <person name="Mayo M."/>
            <person name="Munro S."/>
            <person name="King J."/>
            <person name="Yanchuk A."/>
            <person name="Holt R."/>
            <person name="Jones S."/>
            <person name="Marra M."/>
            <person name="Ritland C.E."/>
            <person name="Ritland K."/>
            <person name="Bohlmann J."/>
        </authorList>
    </citation>
    <scope>NUCLEOTIDE SEQUENCE</scope>
    <source>
        <tissue evidence="2">Bud</tissue>
    </source>
</reference>
<dbReference type="PANTHER" id="PTHR13593">
    <property type="match status" value="1"/>
</dbReference>
<feature type="signal peptide" evidence="1">
    <location>
        <begin position="1"/>
        <end position="17"/>
    </location>
</feature>
<dbReference type="OMA" id="NTVSACQ"/>
<evidence type="ECO:0008006" key="3">
    <source>
        <dbReference type="Google" id="ProtNLM"/>
    </source>
</evidence>
<dbReference type="Pfam" id="PF26178">
    <property type="entry name" value="PI-PLC_cat"/>
    <property type="match status" value="1"/>
</dbReference>
<evidence type="ECO:0000313" key="2">
    <source>
        <dbReference type="EMBL" id="ADE76605.1"/>
    </source>
</evidence>
<organism evidence="2">
    <name type="scientific">Picea sitchensis</name>
    <name type="common">Sitka spruce</name>
    <name type="synonym">Pinus sitchensis</name>
    <dbReference type="NCBI Taxonomy" id="3332"/>
    <lineage>
        <taxon>Eukaryota</taxon>
        <taxon>Viridiplantae</taxon>
        <taxon>Streptophyta</taxon>
        <taxon>Embryophyta</taxon>
        <taxon>Tracheophyta</taxon>
        <taxon>Spermatophyta</taxon>
        <taxon>Pinopsida</taxon>
        <taxon>Pinidae</taxon>
        <taxon>Conifers I</taxon>
        <taxon>Pinales</taxon>
        <taxon>Pinaceae</taxon>
        <taxon>Picea</taxon>
    </lineage>
</organism>
<dbReference type="PANTHER" id="PTHR13593:SF140">
    <property type="entry name" value="PLC-LIKE PHOSPHODIESTERASE"/>
    <property type="match status" value="1"/>
</dbReference>
<dbReference type="EMBL" id="BT123276">
    <property type="protein sequence ID" value="ADE76605.1"/>
    <property type="molecule type" value="mRNA"/>
</dbReference>
<accession>D5AAN6</accession>
<dbReference type="GO" id="GO:0006629">
    <property type="term" value="P:lipid metabolic process"/>
    <property type="evidence" value="ECO:0007669"/>
    <property type="project" value="InterPro"/>
</dbReference>
<dbReference type="PROSITE" id="PS50007">
    <property type="entry name" value="PIPLC_X_DOMAIN"/>
    <property type="match status" value="1"/>
</dbReference>
<proteinExistence type="evidence at transcript level"/>